<dbReference type="PANTHER" id="PTHR12631">
    <property type="entry name" value="ALPHA-L-IDURONIDASE"/>
    <property type="match status" value="1"/>
</dbReference>
<gene>
    <name evidence="2" type="ORF">DSM112329_00461</name>
</gene>
<keyword evidence="1" id="KW-0732">Signal</keyword>
<organism evidence="2">
    <name type="scientific">Paraconexibacter sp. AEG42_29</name>
    <dbReference type="NCBI Taxonomy" id="2997339"/>
    <lineage>
        <taxon>Bacteria</taxon>
        <taxon>Bacillati</taxon>
        <taxon>Actinomycetota</taxon>
        <taxon>Thermoleophilia</taxon>
        <taxon>Solirubrobacterales</taxon>
        <taxon>Paraconexibacteraceae</taxon>
        <taxon>Paraconexibacter</taxon>
    </lineage>
</organism>
<name>A0AAU7APS6_9ACTN</name>
<dbReference type="InterPro" id="IPR006311">
    <property type="entry name" value="TAT_signal"/>
</dbReference>
<dbReference type="Gene3D" id="3.20.20.80">
    <property type="entry name" value="Glycosidases"/>
    <property type="match status" value="1"/>
</dbReference>
<dbReference type="InterPro" id="IPR017853">
    <property type="entry name" value="GH"/>
</dbReference>
<dbReference type="KEGG" id="parq:DSM112329_00461"/>
<dbReference type="EMBL" id="CP114014">
    <property type="protein sequence ID" value="XAY03641.1"/>
    <property type="molecule type" value="Genomic_DNA"/>
</dbReference>
<dbReference type="GO" id="GO:0004553">
    <property type="term" value="F:hydrolase activity, hydrolyzing O-glycosyl compounds"/>
    <property type="evidence" value="ECO:0007669"/>
    <property type="project" value="TreeGrafter"/>
</dbReference>
<feature type="signal peptide" evidence="1">
    <location>
        <begin position="1"/>
        <end position="38"/>
    </location>
</feature>
<dbReference type="InterPro" id="IPR051923">
    <property type="entry name" value="Glycosyl_Hydrolase_39"/>
</dbReference>
<feature type="chain" id="PRO_5043358070" description="Glycoside hydrolase family 5 domain-containing protein" evidence="1">
    <location>
        <begin position="39"/>
        <end position="621"/>
    </location>
</feature>
<dbReference type="PROSITE" id="PS51318">
    <property type="entry name" value="TAT"/>
    <property type="match status" value="1"/>
</dbReference>
<reference evidence="2" key="1">
    <citation type="submission" date="2022-12" db="EMBL/GenBank/DDBJ databases">
        <title>Paraconexibacter alkalitolerans sp. nov. and Baekduia alba sp. nov., isolated from soil and emended description of the genera Paraconexibacter (Chun et al., 2020) and Baekduia (An et al., 2020).</title>
        <authorList>
            <person name="Vieira S."/>
            <person name="Huber K.J."/>
            <person name="Geppert A."/>
            <person name="Wolf J."/>
            <person name="Neumann-Schaal M."/>
            <person name="Muesken M."/>
            <person name="Overmann J."/>
        </authorList>
    </citation>
    <scope>NUCLEOTIDE SEQUENCE</scope>
    <source>
        <strain evidence="2">AEG42_29</strain>
    </source>
</reference>
<evidence type="ECO:0000313" key="2">
    <source>
        <dbReference type="EMBL" id="XAY03641.1"/>
    </source>
</evidence>
<dbReference type="SUPFAM" id="SSF51445">
    <property type="entry name" value="(Trans)glycosidases"/>
    <property type="match status" value="1"/>
</dbReference>
<dbReference type="PANTHER" id="PTHR12631:SF10">
    <property type="entry name" value="BETA-XYLOSIDASE-LIKE PROTEIN-RELATED"/>
    <property type="match status" value="1"/>
</dbReference>
<evidence type="ECO:0000256" key="1">
    <source>
        <dbReference type="SAM" id="SignalP"/>
    </source>
</evidence>
<dbReference type="AlphaFoldDB" id="A0AAU7APS6"/>
<accession>A0AAU7APS6</accession>
<evidence type="ECO:0008006" key="3">
    <source>
        <dbReference type="Google" id="ProtNLM"/>
    </source>
</evidence>
<sequence>MRASMSTSSPRRFLSRLLALTIASAALLTLATPPAAQAAAPGLNVAFISDAALNPALATGAKYIRMFVAWEKLEPEGPGQYPGYTNIPNPGAANNVAEFDNAIRTINKAGAKPIFVIVGAPQWANGSTDVLVPPKDPASYASFFGRFVDHTSKVGDIAAYEVWNEEDAAEFWHGPVGVDSYGPMLRQSYDAAKKANPNAVVLTGATTGNNAAWIKGLYDAGLKGKFDGVAVHTDTACLQFGPDRIFRDIPGSPLNQYTFLGYRSVRDVMVAAGDANLGIWMTELGWSSTTTTCERGASAGKAPAGAGANQARFLTQAYQCMAHDPYVVVGAWFTFSDQTFYSTDELNKYGIVDSGGAPKPSYAAFKTVADANGGAAGPCGDTVGPTVAFAPNQPVVFSSSLLITGVATDQTEPGVAPAGLKRIVASIKGDNIFALSDSAPEAATKAVDGVPASRTWGGAKDLPDGNHVITITAVDNNNNVNTANLTVCKGASCSAVASASYTPKVVFATGKQPACKRLRCTIKGTLRTPAGQTPAGRVRVEWQSQAKTFASVKVKVGGKTRIKRVVKLKWATFHKGGAAADKPFTFRQTLKRKGKWRVRVLYDGVLPALKTTSAFKSFTAR</sequence>
<proteinExistence type="predicted"/>
<protein>
    <recommendedName>
        <fullName evidence="3">Glycoside hydrolase family 5 domain-containing protein</fullName>
    </recommendedName>
</protein>